<protein>
    <submittedName>
        <fullName evidence="2">Uncharacterized protein</fullName>
    </submittedName>
</protein>
<feature type="region of interest" description="Disordered" evidence="1">
    <location>
        <begin position="1"/>
        <end position="29"/>
    </location>
</feature>
<reference evidence="2" key="1">
    <citation type="submission" date="2023-07" db="EMBL/GenBank/DDBJ databases">
        <title>Functional and genomic diversity of the sorghum phyllosphere microbiome.</title>
        <authorList>
            <person name="Shade A."/>
        </authorList>
    </citation>
    <scope>NUCLEOTIDE SEQUENCE</scope>
    <source>
        <strain evidence="2">SORGH_AS_0908</strain>
    </source>
</reference>
<name>A0AAW8GBS0_9GAMM</name>
<organism evidence="2 3">
    <name type="scientific">Pseudoxanthomonas winnipegensis</name>
    <dbReference type="NCBI Taxonomy" id="2480810"/>
    <lineage>
        <taxon>Bacteria</taxon>
        <taxon>Pseudomonadati</taxon>
        <taxon>Pseudomonadota</taxon>
        <taxon>Gammaproteobacteria</taxon>
        <taxon>Lysobacterales</taxon>
        <taxon>Lysobacteraceae</taxon>
        <taxon>Pseudoxanthomonas</taxon>
    </lineage>
</organism>
<evidence type="ECO:0000256" key="1">
    <source>
        <dbReference type="SAM" id="MobiDB-lite"/>
    </source>
</evidence>
<accession>A0AAW8GBS0</accession>
<gene>
    <name evidence="2" type="ORF">QE383_000797</name>
</gene>
<proteinExistence type="predicted"/>
<evidence type="ECO:0000313" key="2">
    <source>
        <dbReference type="EMBL" id="MDQ1118489.1"/>
    </source>
</evidence>
<dbReference type="Proteomes" id="UP001234354">
    <property type="component" value="Unassembled WGS sequence"/>
</dbReference>
<sequence>MTTLRSSKAMPPDIEFSRPREDKRAAQRQLQDRLDAFERAGGRVEKLGNTPLRKRG</sequence>
<feature type="compositionally biased region" description="Basic and acidic residues" evidence="1">
    <location>
        <begin position="15"/>
        <end position="29"/>
    </location>
</feature>
<dbReference type="AlphaFoldDB" id="A0AAW8GBS0"/>
<feature type="region of interest" description="Disordered" evidence="1">
    <location>
        <begin position="37"/>
        <end position="56"/>
    </location>
</feature>
<dbReference type="EMBL" id="JAUTBB010000001">
    <property type="protein sequence ID" value="MDQ1118489.1"/>
    <property type="molecule type" value="Genomic_DNA"/>
</dbReference>
<feature type="compositionally biased region" description="Basic and acidic residues" evidence="1">
    <location>
        <begin position="37"/>
        <end position="46"/>
    </location>
</feature>
<evidence type="ECO:0000313" key="3">
    <source>
        <dbReference type="Proteomes" id="UP001234354"/>
    </source>
</evidence>
<comment type="caution">
    <text evidence="2">The sequence shown here is derived from an EMBL/GenBank/DDBJ whole genome shotgun (WGS) entry which is preliminary data.</text>
</comment>
<dbReference type="GeneID" id="93829762"/>
<dbReference type="RefSeq" id="WP_165394473.1">
    <property type="nucleotide sequence ID" value="NZ_CAWZZE010000022.1"/>
</dbReference>